<organism evidence="1 2">
    <name type="scientific">Neisseria dumasiana</name>
    <dbReference type="NCBI Taxonomy" id="1931275"/>
    <lineage>
        <taxon>Bacteria</taxon>
        <taxon>Pseudomonadati</taxon>
        <taxon>Pseudomonadota</taxon>
        <taxon>Betaproteobacteria</taxon>
        <taxon>Neisseriales</taxon>
        <taxon>Neisseriaceae</taxon>
        <taxon>Neisseria</taxon>
    </lineage>
</organism>
<dbReference type="EMBL" id="MTAB01000013">
    <property type="protein sequence ID" value="OSI20895.1"/>
    <property type="molecule type" value="Genomic_DNA"/>
</dbReference>
<gene>
    <name evidence="1" type="ORF">BV912_07030</name>
</gene>
<proteinExistence type="predicted"/>
<reference evidence="2" key="1">
    <citation type="submission" date="2017-01" db="EMBL/GenBank/DDBJ databases">
        <authorList>
            <person name="Mah S.A."/>
            <person name="Swanson W.J."/>
            <person name="Moy G.W."/>
            <person name="Vacquier V.D."/>
        </authorList>
    </citation>
    <scope>NUCLEOTIDE SEQUENCE [LARGE SCALE GENOMIC DNA]</scope>
    <source>
        <strain evidence="2">124861</strain>
    </source>
</reference>
<dbReference type="Proteomes" id="UP000193303">
    <property type="component" value="Unassembled WGS sequence"/>
</dbReference>
<protein>
    <submittedName>
        <fullName evidence="1">Uncharacterized protein</fullName>
    </submittedName>
</protein>
<dbReference type="AlphaFoldDB" id="A0A1X3DHS4"/>
<comment type="caution">
    <text evidence="1">The sequence shown here is derived from an EMBL/GenBank/DDBJ whole genome shotgun (WGS) entry which is preliminary data.</text>
</comment>
<evidence type="ECO:0000313" key="1">
    <source>
        <dbReference type="EMBL" id="OSI20895.1"/>
    </source>
</evidence>
<sequence>MNEIQKRTLENAIKNYSFPAAYYDFSKNKELIGLNMNDVELRISSQLRSANIQEIKFGLANILFWGYAQQSGIRDIRIKKFNDQINNEKLNQFKYLVENKRVPTIIEIHNLALPQLSGGMSFATKVLTFLDLDKHCILDNQILKMKQSTSIQSKALNEIKKSDKETLIRISAHNANCYEKWCRECQEISTKYFGGEFRPVDVERGFFNLIQQKKILEATEIYQVETPFK</sequence>
<dbReference type="OrthoDB" id="6856241at2"/>
<evidence type="ECO:0000313" key="2">
    <source>
        <dbReference type="Proteomes" id="UP000193303"/>
    </source>
</evidence>
<name>A0A1X3DHS4_9NEIS</name>
<dbReference type="RefSeq" id="WP_085359431.1">
    <property type="nucleotide sequence ID" value="NZ_MTAB01000013.1"/>
</dbReference>
<accession>A0A1X3DHS4</accession>